<dbReference type="EMBL" id="WEGJ01000001">
    <property type="protein sequence ID" value="MQY10545.1"/>
    <property type="molecule type" value="Genomic_DNA"/>
</dbReference>
<dbReference type="GO" id="GO:0050549">
    <property type="term" value="F:cyclohexyl-isocyanide hydratase activity"/>
    <property type="evidence" value="ECO:0007669"/>
    <property type="project" value="UniProtKB-EC"/>
</dbReference>
<name>A0A7K0CAS8_9ACTN</name>
<organism evidence="2 3">
    <name type="scientific">Streptomyces smaragdinus</name>
    <dbReference type="NCBI Taxonomy" id="2585196"/>
    <lineage>
        <taxon>Bacteria</taxon>
        <taxon>Bacillati</taxon>
        <taxon>Actinomycetota</taxon>
        <taxon>Actinomycetes</taxon>
        <taxon>Kitasatosporales</taxon>
        <taxon>Streptomycetaceae</taxon>
        <taxon>Streptomyces</taxon>
    </lineage>
</organism>
<dbReference type="Proteomes" id="UP000466345">
    <property type="component" value="Unassembled WGS sequence"/>
</dbReference>
<dbReference type="PANTHER" id="PTHR43130:SF2">
    <property type="entry name" value="DJ-1_PFPI DOMAIN-CONTAINING PROTEIN"/>
    <property type="match status" value="1"/>
</dbReference>
<dbReference type="InterPro" id="IPR052158">
    <property type="entry name" value="INH-QAR"/>
</dbReference>
<dbReference type="Gene3D" id="3.40.50.880">
    <property type="match status" value="1"/>
</dbReference>
<keyword evidence="2" id="KW-0456">Lyase</keyword>
<evidence type="ECO:0000313" key="3">
    <source>
        <dbReference type="Proteomes" id="UP000466345"/>
    </source>
</evidence>
<proteinExistence type="predicted"/>
<gene>
    <name evidence="2" type="primary">inhA_1</name>
    <name evidence="2" type="ORF">SRB5_06530</name>
</gene>
<accession>A0A7K0CAS8</accession>
<dbReference type="CDD" id="cd03139">
    <property type="entry name" value="GATase1_PfpI_2"/>
    <property type="match status" value="1"/>
</dbReference>
<dbReference type="PANTHER" id="PTHR43130">
    <property type="entry name" value="ARAC-FAMILY TRANSCRIPTIONAL REGULATOR"/>
    <property type="match status" value="1"/>
</dbReference>
<protein>
    <submittedName>
        <fullName evidence="2">Isonitrile hydratase</fullName>
        <ecNumber evidence="2">4.2.1.103</ecNumber>
    </submittedName>
</protein>
<comment type="caution">
    <text evidence="2">The sequence shown here is derived from an EMBL/GenBank/DDBJ whole genome shotgun (WGS) entry which is preliminary data.</text>
</comment>
<sequence length="216" mass="22441">MQIVVVLYPRFTALDIAGPYDVLGRLPGAEVVFVAEERGLVPNENGELSFLATASFDEVTHPDLVLVPGGPGTKEQLAPDGPLVRWLRAVDPHTTWTTSVCSGSLVLAAAGFLKGSPATSHWKVTGLLPLFGAEPASERVVEAGKYITAAGVSSGIDMALTLAGRIAGDTDAQAIQLAVEYDPQPPYDAGSPAKAAPEVHAAFTAREGALIGGERD</sequence>
<feature type="domain" description="DJ-1/PfpI" evidence="1">
    <location>
        <begin position="2"/>
        <end position="162"/>
    </location>
</feature>
<evidence type="ECO:0000313" key="2">
    <source>
        <dbReference type="EMBL" id="MQY10545.1"/>
    </source>
</evidence>
<dbReference type="InterPro" id="IPR029062">
    <property type="entry name" value="Class_I_gatase-like"/>
</dbReference>
<dbReference type="AlphaFoldDB" id="A0A7K0CAS8"/>
<dbReference type="EC" id="4.2.1.103" evidence="2"/>
<dbReference type="GO" id="GO:0006355">
    <property type="term" value="P:regulation of DNA-templated transcription"/>
    <property type="evidence" value="ECO:0007669"/>
    <property type="project" value="TreeGrafter"/>
</dbReference>
<dbReference type="OrthoDB" id="4265717at2"/>
<reference evidence="2 3" key="1">
    <citation type="submission" date="2019-10" db="EMBL/GenBank/DDBJ databases">
        <title>Streptomyces smaragdinus sp. nov. and Streptomyces fabii sp. nov., isolated from the gut of fungus growing-termite Macrotermes natalensis.</title>
        <authorList>
            <person name="Schwitalla J."/>
            <person name="Benndorf R."/>
            <person name="Martin K."/>
            <person name="De Beer W."/>
            <person name="Kaster A.-K."/>
            <person name="Vollmers J."/>
            <person name="Poulsen M."/>
            <person name="Beemelmanns C."/>
        </authorList>
    </citation>
    <scope>NUCLEOTIDE SEQUENCE [LARGE SCALE GENOMIC DNA]</scope>
    <source>
        <strain evidence="2 3">RB5</strain>
    </source>
</reference>
<dbReference type="Pfam" id="PF01965">
    <property type="entry name" value="DJ-1_PfpI"/>
    <property type="match status" value="1"/>
</dbReference>
<dbReference type="SUPFAM" id="SSF52317">
    <property type="entry name" value="Class I glutamine amidotransferase-like"/>
    <property type="match status" value="1"/>
</dbReference>
<evidence type="ECO:0000259" key="1">
    <source>
        <dbReference type="Pfam" id="PF01965"/>
    </source>
</evidence>
<keyword evidence="3" id="KW-1185">Reference proteome</keyword>
<dbReference type="RefSeq" id="WP_153449799.1">
    <property type="nucleotide sequence ID" value="NZ_WEGJ01000001.1"/>
</dbReference>
<dbReference type="InterPro" id="IPR002818">
    <property type="entry name" value="DJ-1/PfpI"/>
</dbReference>